<dbReference type="Proteomes" id="UP000326857">
    <property type="component" value="Unassembled WGS sequence"/>
</dbReference>
<dbReference type="EMBL" id="CABVLI010000033">
    <property type="protein sequence ID" value="VVT08893.1"/>
    <property type="molecule type" value="Genomic_DNA"/>
</dbReference>
<organism evidence="1 2">
    <name type="scientific">Sphingomonas aurantiaca</name>
    <dbReference type="NCBI Taxonomy" id="185949"/>
    <lineage>
        <taxon>Bacteria</taxon>
        <taxon>Pseudomonadati</taxon>
        <taxon>Pseudomonadota</taxon>
        <taxon>Alphaproteobacteria</taxon>
        <taxon>Sphingomonadales</taxon>
        <taxon>Sphingomonadaceae</taxon>
        <taxon>Sphingomonas</taxon>
    </lineage>
</organism>
<gene>
    <name evidence="1" type="ORF">SPHINGO391_390242</name>
</gene>
<reference evidence="1 2" key="1">
    <citation type="submission" date="2019-09" db="EMBL/GenBank/DDBJ databases">
        <authorList>
            <person name="Dittami M. S."/>
        </authorList>
    </citation>
    <scope>NUCLEOTIDE SEQUENCE [LARGE SCALE GENOMIC DNA]</scope>
    <source>
        <strain evidence="1">SPHINGO391</strain>
    </source>
</reference>
<sequence length="77" mass="8863">MTNLSEVSRSNRLLLRDCSKLGRNRMFRTVNRKTPRQHVRLRTILVLSTDPDRGHTQEWVLITIGRAVGEFASSNEA</sequence>
<accession>A0A5E7YWS3</accession>
<name>A0A5E7YWS3_9SPHN</name>
<proteinExistence type="predicted"/>
<protein>
    <submittedName>
        <fullName evidence="1">Uncharacterized protein</fullName>
    </submittedName>
</protein>
<evidence type="ECO:0000313" key="2">
    <source>
        <dbReference type="Proteomes" id="UP000326857"/>
    </source>
</evidence>
<dbReference type="AlphaFoldDB" id="A0A5E7YWS3"/>
<evidence type="ECO:0000313" key="1">
    <source>
        <dbReference type="EMBL" id="VVT08893.1"/>
    </source>
</evidence>